<dbReference type="Proteomes" id="UP001153076">
    <property type="component" value="Unassembled WGS sequence"/>
</dbReference>
<feature type="region of interest" description="Disordered" evidence="1">
    <location>
        <begin position="445"/>
        <end position="466"/>
    </location>
</feature>
<gene>
    <name evidence="2" type="ORF">Cgig2_002679</name>
</gene>
<sequence length="466" mass="53665">MAERGEGMHVEYGNEPENVVNNNTRRQSGVTITYNFMLNIVPIPSLFYNEQYSISQRTTSNIKVTQTKLLDIKKVSNTQSKPKDAKDRVTQYSEDTFPNVLEPVGKRQKKQHQTEKRLDYEKWSVVMETGFGGILIVRTRLILKRLARWLLEKYDPWDTSLNLPNGKVLLDEEDVYVTIDLPNVERGGPPIGSMHEVILQCGGHGHEFITDFIAYAISTCIVGNANDTCHFRVLKYLCNNWCAYVIKCLNDAIREWKGDKNKFFMGPLLLLIVSTFDQPISLMCTQLFYLDIVQFRANKVERWLLVAINWPTEKVRKRDKDEQLHGEYGRGRIIERIEYHNVARLAEVDLKVYLQECKRTNPKREDLLSMTTATRGQRCPYCPRCNGQLQDAIPITNDPIDIACGNQNVTDCLSPNDTYYCIPEFLEYVDQLESTAREKMQQKRMGFSPPSFSLGISPKKEPCASH</sequence>
<organism evidence="2 3">
    <name type="scientific">Carnegiea gigantea</name>
    <dbReference type="NCBI Taxonomy" id="171969"/>
    <lineage>
        <taxon>Eukaryota</taxon>
        <taxon>Viridiplantae</taxon>
        <taxon>Streptophyta</taxon>
        <taxon>Embryophyta</taxon>
        <taxon>Tracheophyta</taxon>
        <taxon>Spermatophyta</taxon>
        <taxon>Magnoliopsida</taxon>
        <taxon>eudicotyledons</taxon>
        <taxon>Gunneridae</taxon>
        <taxon>Pentapetalae</taxon>
        <taxon>Caryophyllales</taxon>
        <taxon>Cactineae</taxon>
        <taxon>Cactaceae</taxon>
        <taxon>Cactoideae</taxon>
        <taxon>Echinocereeae</taxon>
        <taxon>Carnegiea</taxon>
    </lineage>
</organism>
<dbReference type="AlphaFoldDB" id="A0A9Q1K3H5"/>
<evidence type="ECO:0000313" key="2">
    <source>
        <dbReference type="EMBL" id="KAJ8435722.1"/>
    </source>
</evidence>
<accession>A0A9Q1K3H5</accession>
<keyword evidence="3" id="KW-1185">Reference proteome</keyword>
<reference evidence="2" key="1">
    <citation type="submission" date="2022-04" db="EMBL/GenBank/DDBJ databases">
        <title>Carnegiea gigantea Genome sequencing and assembly v2.</title>
        <authorList>
            <person name="Copetti D."/>
            <person name="Sanderson M.J."/>
            <person name="Burquez A."/>
            <person name="Wojciechowski M.F."/>
        </authorList>
    </citation>
    <scope>NUCLEOTIDE SEQUENCE</scope>
    <source>
        <strain evidence="2">SGP5-SGP5p</strain>
        <tissue evidence="2">Aerial part</tissue>
    </source>
</reference>
<protein>
    <submittedName>
        <fullName evidence="2">Uncharacterized protein</fullName>
    </submittedName>
</protein>
<evidence type="ECO:0000313" key="3">
    <source>
        <dbReference type="Proteomes" id="UP001153076"/>
    </source>
</evidence>
<comment type="caution">
    <text evidence="2">The sequence shown here is derived from an EMBL/GenBank/DDBJ whole genome shotgun (WGS) entry which is preliminary data.</text>
</comment>
<dbReference type="PANTHER" id="PTHR34835">
    <property type="entry name" value="OS07G0283600 PROTEIN-RELATED"/>
    <property type="match status" value="1"/>
</dbReference>
<dbReference type="EMBL" id="JAKOGI010000392">
    <property type="protein sequence ID" value="KAJ8435722.1"/>
    <property type="molecule type" value="Genomic_DNA"/>
</dbReference>
<dbReference type="OrthoDB" id="1001981at2759"/>
<evidence type="ECO:0000256" key="1">
    <source>
        <dbReference type="SAM" id="MobiDB-lite"/>
    </source>
</evidence>
<dbReference type="PANTHER" id="PTHR34835:SF90">
    <property type="entry name" value="AMINOTRANSFERASE-LIKE PLANT MOBILE DOMAIN-CONTAINING PROTEIN"/>
    <property type="match status" value="1"/>
</dbReference>
<name>A0A9Q1K3H5_9CARY</name>
<proteinExistence type="predicted"/>